<dbReference type="EMBL" id="DS231702">
    <property type="protein sequence ID" value="KNB04410.1"/>
    <property type="molecule type" value="Genomic_DNA"/>
</dbReference>
<reference evidence="3" key="2">
    <citation type="journal article" date="2010" name="Nature">
        <title>Comparative genomics reveals mobile pathogenicity chromosomes in Fusarium.</title>
        <authorList>
            <person name="Ma L.J."/>
            <person name="van der Does H.C."/>
            <person name="Borkovich K.A."/>
            <person name="Coleman J.J."/>
            <person name="Daboussi M.J."/>
            <person name="Di Pietro A."/>
            <person name="Dufresne M."/>
            <person name="Freitag M."/>
            <person name="Grabherr M."/>
            <person name="Henrissat B."/>
            <person name="Houterman P.M."/>
            <person name="Kang S."/>
            <person name="Shim W.B."/>
            <person name="Woloshuk C."/>
            <person name="Xie X."/>
            <person name="Xu J.R."/>
            <person name="Antoniw J."/>
            <person name="Baker S.E."/>
            <person name="Bluhm B.H."/>
            <person name="Breakspear A."/>
            <person name="Brown D.W."/>
            <person name="Butchko R.A."/>
            <person name="Chapman S."/>
            <person name="Coulson R."/>
            <person name="Coutinho P.M."/>
            <person name="Danchin E.G."/>
            <person name="Diener A."/>
            <person name="Gale L.R."/>
            <person name="Gardiner D.M."/>
            <person name="Goff S."/>
            <person name="Hammond-Kosack K.E."/>
            <person name="Hilburn K."/>
            <person name="Hua-Van A."/>
            <person name="Jonkers W."/>
            <person name="Kazan K."/>
            <person name="Kodira C.D."/>
            <person name="Koehrsen M."/>
            <person name="Kumar L."/>
            <person name="Lee Y.H."/>
            <person name="Li L."/>
            <person name="Manners J.M."/>
            <person name="Miranda-Saavedra D."/>
            <person name="Mukherjee M."/>
            <person name="Park G."/>
            <person name="Park J."/>
            <person name="Park S.Y."/>
            <person name="Proctor R.H."/>
            <person name="Regev A."/>
            <person name="Ruiz-Roldan M.C."/>
            <person name="Sain D."/>
            <person name="Sakthikumar S."/>
            <person name="Sykes S."/>
            <person name="Schwartz D.C."/>
            <person name="Turgeon B.G."/>
            <person name="Wapinski I."/>
            <person name="Yoder O."/>
            <person name="Young S."/>
            <person name="Zeng Q."/>
            <person name="Zhou S."/>
            <person name="Galagan J."/>
            <person name="Cuomo C.A."/>
            <person name="Kistler H.C."/>
            <person name="Rep M."/>
        </authorList>
    </citation>
    <scope>NUCLEOTIDE SEQUENCE [LARGE SCALE GENOMIC DNA]</scope>
    <source>
        <strain evidence="3">4287</strain>
    </source>
</reference>
<accession>A0A0J9UZ62</accession>
<dbReference type="KEGG" id="fox:FOXG_19287"/>
<feature type="domain" description="DUF8212" evidence="2">
    <location>
        <begin position="234"/>
        <end position="289"/>
    </location>
</feature>
<evidence type="ECO:0000259" key="2">
    <source>
        <dbReference type="Pfam" id="PF26640"/>
    </source>
</evidence>
<feature type="domain" description="Heterokaryon incompatibility" evidence="1">
    <location>
        <begin position="23"/>
        <end position="116"/>
    </location>
</feature>
<dbReference type="PANTHER" id="PTHR10622:SF10">
    <property type="entry name" value="HET DOMAIN-CONTAINING PROTEIN"/>
    <property type="match status" value="1"/>
</dbReference>
<evidence type="ECO:0000313" key="4">
    <source>
        <dbReference type="Proteomes" id="UP000009097"/>
    </source>
</evidence>
<dbReference type="RefSeq" id="XP_018242455.1">
    <property type="nucleotide sequence ID" value="XM_018399487.1"/>
</dbReference>
<dbReference type="GeneID" id="28959993"/>
<sequence>MWLLDAKSVRLVSFANQEEIPPYAILSHTWTNEEVSFRDIMSVDTGTNLATMAGWFKIKNACRLTLSFGLSYVWIDTCCIDKSSSAELQEAINSMFKWYELANICFAYLADVSVYEDIRMKGSSFRHCRWFKRGRTLQELLAPIEVAFYDQDWRPISTRGQTKDLIEVITGIRPLYLSRLPRDERIYETLSRASVAERMSWMAKRETTRPEDLAYCLLGLFDINMPMLYGEGSKAFQRLQEEIMKKCDDCTLLSWGYQELCSNWRWEQASLLAPHPSSFKYCRDIEPCSLEGFNAASFSMNQRGLQMKVPVRFDLTHQLLVYIILNCSPRSETECFPETGAPKSFVAIPLISTSAYNESQIGEGTQEGEYLRPKWCRPTLVSKKFLSQAKSISLVIRRSSDRLRIFRELPLSIAFPPIPIPQGYIILGTYPPQPIGSQFISLQPYPSQVIADSAEEILPPPVPSSIIYSKEDQRMIRIKVPPLGTFVVVLGYRAVARRVTWGMTFWQCLNINCRVFKLPDRFDLEALHSLSITQDFTNLQEFNSQFRGDRYIFNIGVRANAYIAIQFSKEQKELGITDVYISMAHPLDNSHEQEEVETQEGTEINMLNWLQDHRRMAQLHGQASPRLTDSVRRELMTSFPTYSTAHSLI</sequence>
<dbReference type="PANTHER" id="PTHR10622">
    <property type="entry name" value="HET DOMAIN-CONTAINING PROTEIN"/>
    <property type="match status" value="1"/>
</dbReference>
<proteinExistence type="predicted"/>
<organism evidence="3 4">
    <name type="scientific">Fusarium oxysporum f. sp. lycopersici (strain 4287 / CBS 123668 / FGSC 9935 / NRRL 34936)</name>
    <name type="common">Fusarium vascular wilt of tomato</name>
    <dbReference type="NCBI Taxonomy" id="426428"/>
    <lineage>
        <taxon>Eukaryota</taxon>
        <taxon>Fungi</taxon>
        <taxon>Dikarya</taxon>
        <taxon>Ascomycota</taxon>
        <taxon>Pezizomycotina</taxon>
        <taxon>Sordariomycetes</taxon>
        <taxon>Hypocreomycetidae</taxon>
        <taxon>Hypocreales</taxon>
        <taxon>Nectriaceae</taxon>
        <taxon>Fusarium</taxon>
        <taxon>Fusarium oxysporum species complex</taxon>
    </lineage>
</organism>
<dbReference type="AlphaFoldDB" id="A0A0J9UZ62"/>
<name>A0A0J9UZ62_FUSO4</name>
<reference evidence="3" key="1">
    <citation type="submission" date="2007-04" db="EMBL/GenBank/DDBJ databases">
        <authorList>
            <consortium name="The Broad Institute Genome Sequencing Platform"/>
            <person name="Birren B."/>
            <person name="Lander E."/>
            <person name="Galagan J."/>
            <person name="Nusbaum C."/>
            <person name="Devon K."/>
            <person name="Ma L.-J."/>
            <person name="Jaffe D."/>
            <person name="Butler J."/>
            <person name="Alvarez P."/>
            <person name="Gnerre S."/>
            <person name="Grabherr M."/>
            <person name="Kleber M."/>
            <person name="Mauceli E."/>
            <person name="Brockman W."/>
            <person name="MacCallum I.A."/>
            <person name="Young S."/>
            <person name="LaButti K."/>
            <person name="DeCaprio D."/>
            <person name="Crawford M."/>
            <person name="Koehrsen M."/>
            <person name="Engels R."/>
            <person name="Montgomery P."/>
            <person name="Pearson M."/>
            <person name="Howarth C."/>
            <person name="Larson L."/>
            <person name="White J."/>
            <person name="O'Leary S."/>
            <person name="Kodira C."/>
            <person name="Zeng Q."/>
            <person name="Yandava C."/>
            <person name="Alvarado L."/>
            <person name="Kistler C."/>
            <person name="Shim W.-B."/>
            <person name="Kang S."/>
            <person name="Woloshuk C."/>
        </authorList>
    </citation>
    <scope>NUCLEOTIDE SEQUENCE</scope>
    <source>
        <strain evidence="3">4287</strain>
    </source>
</reference>
<gene>
    <name evidence="3" type="ORF">FOXG_19287</name>
</gene>
<dbReference type="Proteomes" id="UP000009097">
    <property type="component" value="Unassembled WGS sequence"/>
</dbReference>
<protein>
    <submittedName>
        <fullName evidence="3">Uncharacterized protein</fullName>
    </submittedName>
</protein>
<dbReference type="InterPro" id="IPR010730">
    <property type="entry name" value="HET"/>
</dbReference>
<evidence type="ECO:0000259" key="1">
    <source>
        <dbReference type="Pfam" id="PF06985"/>
    </source>
</evidence>
<dbReference type="Pfam" id="PF26640">
    <property type="entry name" value="DUF8212"/>
    <property type="match status" value="1"/>
</dbReference>
<dbReference type="OrthoDB" id="20872at2759"/>
<evidence type="ECO:0000313" key="3">
    <source>
        <dbReference type="EMBL" id="KNB04410.1"/>
    </source>
</evidence>
<dbReference type="InterPro" id="IPR058525">
    <property type="entry name" value="DUF8212"/>
</dbReference>
<dbReference type="VEuPathDB" id="FungiDB:FOXG_19287"/>
<dbReference type="Pfam" id="PF06985">
    <property type="entry name" value="HET"/>
    <property type="match status" value="1"/>
</dbReference>